<dbReference type="GO" id="GO:0046943">
    <property type="term" value="F:carboxylic acid transmembrane transporter activity"/>
    <property type="evidence" value="ECO:0007669"/>
    <property type="project" value="TreeGrafter"/>
</dbReference>
<evidence type="ECO:0000256" key="3">
    <source>
        <dbReference type="ARBA" id="ARBA00022989"/>
    </source>
</evidence>
<comment type="subcellular location">
    <subcellularLocation>
        <location evidence="1">Membrane</location>
        <topology evidence="1">Multi-pass membrane protein</topology>
    </subcellularLocation>
</comment>
<feature type="transmembrane region" description="Helical" evidence="5">
    <location>
        <begin position="298"/>
        <end position="318"/>
    </location>
</feature>
<feature type="transmembrane region" description="Helical" evidence="5">
    <location>
        <begin position="204"/>
        <end position="228"/>
    </location>
</feature>
<dbReference type="GO" id="GO:0005886">
    <property type="term" value="C:plasma membrane"/>
    <property type="evidence" value="ECO:0007669"/>
    <property type="project" value="TreeGrafter"/>
</dbReference>
<dbReference type="PANTHER" id="PTHR23508">
    <property type="entry name" value="CARBOXYLIC ACID TRANSPORTER PROTEIN HOMOLOG"/>
    <property type="match status" value="1"/>
</dbReference>
<evidence type="ECO:0000256" key="4">
    <source>
        <dbReference type="ARBA" id="ARBA00023136"/>
    </source>
</evidence>
<gene>
    <name evidence="7" type="ORF">P0Y56_12990</name>
</gene>
<accession>A0AAJ5X4L6</accession>
<dbReference type="PROSITE" id="PS50850">
    <property type="entry name" value="MFS"/>
    <property type="match status" value="1"/>
</dbReference>
<protein>
    <submittedName>
        <fullName evidence="7">MFS transporter</fullName>
    </submittedName>
</protein>
<dbReference type="Proteomes" id="UP001218362">
    <property type="component" value="Chromosome"/>
</dbReference>
<evidence type="ECO:0000313" key="7">
    <source>
        <dbReference type="EMBL" id="WEK45935.1"/>
    </source>
</evidence>
<evidence type="ECO:0000313" key="8">
    <source>
        <dbReference type="Proteomes" id="UP001218362"/>
    </source>
</evidence>
<feature type="transmembrane region" description="Helical" evidence="5">
    <location>
        <begin position="365"/>
        <end position="384"/>
    </location>
</feature>
<evidence type="ECO:0000256" key="5">
    <source>
        <dbReference type="SAM" id="Phobius"/>
    </source>
</evidence>
<dbReference type="EMBL" id="CP119316">
    <property type="protein sequence ID" value="WEK45935.1"/>
    <property type="molecule type" value="Genomic_DNA"/>
</dbReference>
<dbReference type="InterPro" id="IPR011701">
    <property type="entry name" value="MFS"/>
</dbReference>
<feature type="transmembrane region" description="Helical" evidence="5">
    <location>
        <begin position="74"/>
        <end position="93"/>
    </location>
</feature>
<evidence type="ECO:0000256" key="2">
    <source>
        <dbReference type="ARBA" id="ARBA00022692"/>
    </source>
</evidence>
<feature type="transmembrane region" description="Helical" evidence="5">
    <location>
        <begin position="44"/>
        <end position="62"/>
    </location>
</feature>
<dbReference type="PANTHER" id="PTHR23508:SF10">
    <property type="entry name" value="CARBOXYLIC ACID TRANSPORTER PROTEIN HOMOLOG"/>
    <property type="match status" value="1"/>
</dbReference>
<organism evidence="7 8">
    <name type="scientific">Candidatus Andeanibacterium colombiense</name>
    <dbReference type="NCBI Taxonomy" id="3121345"/>
    <lineage>
        <taxon>Bacteria</taxon>
        <taxon>Pseudomonadati</taxon>
        <taxon>Pseudomonadota</taxon>
        <taxon>Alphaproteobacteria</taxon>
        <taxon>Sphingomonadales</taxon>
        <taxon>Sphingomonadaceae</taxon>
        <taxon>Candidatus Andeanibacterium</taxon>
    </lineage>
</organism>
<feature type="transmembrane region" description="Helical" evidence="5">
    <location>
        <begin position="99"/>
        <end position="119"/>
    </location>
</feature>
<feature type="transmembrane region" description="Helical" evidence="5">
    <location>
        <begin position="163"/>
        <end position="183"/>
    </location>
</feature>
<feature type="transmembrane region" description="Helical" evidence="5">
    <location>
        <begin position="330"/>
        <end position="353"/>
    </location>
</feature>
<evidence type="ECO:0000259" key="6">
    <source>
        <dbReference type="PROSITE" id="PS50850"/>
    </source>
</evidence>
<dbReference type="KEGG" id="acob:P0Y56_12990"/>
<keyword evidence="2 5" id="KW-0812">Transmembrane</keyword>
<reference evidence="7" key="1">
    <citation type="submission" date="2023-03" db="EMBL/GenBank/DDBJ databases">
        <title>Andean soil-derived lignocellulolytic bacterial consortium as a source of novel taxa and putative plastic-active enzymes.</title>
        <authorList>
            <person name="Diaz-Garcia L."/>
            <person name="Chuvochina M."/>
            <person name="Feuerriegel G."/>
            <person name="Bunk B."/>
            <person name="Sproer C."/>
            <person name="Streit W.R."/>
            <person name="Rodriguez L.M."/>
            <person name="Overmann J."/>
            <person name="Jimenez D.J."/>
        </authorList>
    </citation>
    <scope>NUCLEOTIDE SEQUENCE</scope>
    <source>
        <strain evidence="7">MAG 26</strain>
    </source>
</reference>
<sequence>MNARKLIALFLMAGVMVIDGYDLNSMALAMPAIAGEMGLQQTDFAWALSAVLLGLGAGAFLIAPLGDRFGRKPIIVAGALGVAATTAATALSTDVMHFAFWRLLTGLALGACLANVSALSSEVAPEGKRSTVMAVVSAGIAVGAMLGGFTAPEVIRAWGWQGMFFIPAGIALVLGIGLAFLLDDDRPAPAAVKAKVPLVELFRPPLVFPMALFAAAYMTNAIALYMLTSWTVRILPPELFGPDLPKRLLGLMQGAGLPVSILLAWLLDRWKPGTTLALGYAIIAAAFALIFVTPATVLTWTILLMIAGGGIAGIHGALMALSPKLFPSNVLSSAIGTAVAVSRIGAIAAPIFGAKLIEYGITPNGYFGVLIVPAAVCGLIILLVPNVIRRTKAHYEGNPPALDPV</sequence>
<feature type="transmembrane region" description="Helical" evidence="5">
    <location>
        <begin position="248"/>
        <end position="267"/>
    </location>
</feature>
<proteinExistence type="predicted"/>
<dbReference type="InterPro" id="IPR036259">
    <property type="entry name" value="MFS_trans_sf"/>
</dbReference>
<keyword evidence="4 5" id="KW-0472">Membrane</keyword>
<dbReference type="Pfam" id="PF07690">
    <property type="entry name" value="MFS_1"/>
    <property type="match status" value="1"/>
</dbReference>
<feature type="transmembrane region" description="Helical" evidence="5">
    <location>
        <begin position="274"/>
        <end position="292"/>
    </location>
</feature>
<dbReference type="AlphaFoldDB" id="A0AAJ5X4L6"/>
<feature type="domain" description="Major facilitator superfamily (MFS) profile" evidence="6">
    <location>
        <begin position="8"/>
        <end position="392"/>
    </location>
</feature>
<dbReference type="PROSITE" id="PS00217">
    <property type="entry name" value="SUGAR_TRANSPORT_2"/>
    <property type="match status" value="1"/>
</dbReference>
<evidence type="ECO:0000256" key="1">
    <source>
        <dbReference type="ARBA" id="ARBA00004141"/>
    </source>
</evidence>
<feature type="transmembrane region" description="Helical" evidence="5">
    <location>
        <begin position="131"/>
        <end position="151"/>
    </location>
</feature>
<dbReference type="InterPro" id="IPR005829">
    <property type="entry name" value="Sugar_transporter_CS"/>
</dbReference>
<dbReference type="Gene3D" id="1.20.1250.20">
    <property type="entry name" value="MFS general substrate transporter like domains"/>
    <property type="match status" value="1"/>
</dbReference>
<keyword evidence="3 5" id="KW-1133">Transmembrane helix</keyword>
<dbReference type="InterPro" id="IPR020846">
    <property type="entry name" value="MFS_dom"/>
</dbReference>
<name>A0AAJ5X4L6_9SPHN</name>
<dbReference type="SUPFAM" id="SSF103473">
    <property type="entry name" value="MFS general substrate transporter"/>
    <property type="match status" value="1"/>
</dbReference>